<reference evidence="1" key="1">
    <citation type="submission" date="2022-04" db="EMBL/GenBank/DDBJ databases">
        <title>Halocatena sp. nov., isolated from a salt lake.</title>
        <authorList>
            <person name="Cui H.-L."/>
        </authorList>
    </citation>
    <scope>NUCLEOTIDE SEQUENCE</scope>
    <source>
        <strain evidence="1">AD-1</strain>
        <plasmid evidence="1">unnamed2</plasmid>
    </source>
</reference>
<sequence length="346" mass="38403">MSETDTTSVSNRSEIIFLYDAEDCNPNGNPLSANNKPRIDETTGQAVVTDVRLKRYLRDQLDDDDEGIYVRNPSKAPYDNVPTRDELFQHVTGLDEDEVDEMDGETVTDAFLTNATDVRYFGATCSFSENFQKALGEGFPGQFIGPVQFEHARSLHTVATKTESKQLSTVVASSEGDQQGTFASDNRLEYAFIRFHGIVNEVAAETTNLSSTDVERLDSLMWRALKNQTLTRSKAGHHPRLYLRVEYGTDEYHNGRLDDGIRLDETASKTDTELRNITDAVLNVDGFLTELANDAAHIETVYVKADRHIKVAVDGEVTGPDTLIMELKAAVGEDAVTEIDVYGTSE</sequence>
<protein>
    <submittedName>
        <fullName evidence="1">Type I-B CRISPR-associated protein Cas7/Csh2</fullName>
    </submittedName>
</protein>
<dbReference type="NCBIfam" id="TIGR02590">
    <property type="entry name" value="cas_Csh2"/>
    <property type="match status" value="1"/>
</dbReference>
<keyword evidence="2" id="KW-1185">Reference proteome</keyword>
<organism evidence="1 2">
    <name type="scientific">Halocatena salina</name>
    <dbReference type="NCBI Taxonomy" id="2934340"/>
    <lineage>
        <taxon>Archaea</taxon>
        <taxon>Methanobacteriati</taxon>
        <taxon>Methanobacteriota</taxon>
        <taxon>Stenosarchaea group</taxon>
        <taxon>Halobacteria</taxon>
        <taxon>Halobacteriales</taxon>
        <taxon>Natronomonadaceae</taxon>
        <taxon>Halocatena</taxon>
    </lineage>
</organism>
<proteinExistence type="predicted"/>
<dbReference type="GeneID" id="71929549"/>
<geneLocation type="plasmid" evidence="1 2">
    <name>unnamed2</name>
</geneLocation>
<evidence type="ECO:0000313" key="2">
    <source>
        <dbReference type="Proteomes" id="UP000831768"/>
    </source>
</evidence>
<dbReference type="Proteomes" id="UP000831768">
    <property type="component" value="Plasmid unnamed2"/>
</dbReference>
<dbReference type="EMBL" id="CP096021">
    <property type="protein sequence ID" value="UPM44857.1"/>
    <property type="molecule type" value="Genomic_DNA"/>
</dbReference>
<keyword evidence="1" id="KW-0614">Plasmid</keyword>
<gene>
    <name evidence="1" type="primary">cas7b</name>
    <name evidence="1" type="ORF">MW046_15840</name>
</gene>
<dbReference type="Pfam" id="PF05107">
    <property type="entry name" value="Cas_Cas7"/>
    <property type="match status" value="1"/>
</dbReference>
<dbReference type="GO" id="GO:0043571">
    <property type="term" value="P:maintenance of CRISPR repeat elements"/>
    <property type="evidence" value="ECO:0007669"/>
    <property type="project" value="InterPro"/>
</dbReference>
<dbReference type="AlphaFoldDB" id="A0A8U0AAM9"/>
<evidence type="ECO:0000313" key="1">
    <source>
        <dbReference type="EMBL" id="UPM44857.1"/>
    </source>
</evidence>
<dbReference type="InterPro" id="IPR013419">
    <property type="entry name" value="CRISPR-assoc_prot_Cas7/Csh2"/>
</dbReference>
<dbReference type="RefSeq" id="WP_247995511.1">
    <property type="nucleotide sequence ID" value="NZ_CP096021.1"/>
</dbReference>
<dbReference type="InterPro" id="IPR006482">
    <property type="entry name" value="Cas7_Csh2/Csh2"/>
</dbReference>
<name>A0A8U0AAM9_9EURY</name>
<dbReference type="KEGG" id="haad:MW046_15840"/>
<accession>A0A8U0AAM9</accession>
<dbReference type="NCBIfam" id="TIGR01595">
    <property type="entry name" value="cas_CT1132"/>
    <property type="match status" value="1"/>
</dbReference>